<evidence type="ECO:0000256" key="2">
    <source>
        <dbReference type="ARBA" id="ARBA00022737"/>
    </source>
</evidence>
<dbReference type="InterPro" id="IPR013918">
    <property type="entry name" value="Nucleotide_exch_fac_Fes1"/>
</dbReference>
<reference evidence="6" key="1">
    <citation type="journal article" date="2011" name="Proc. Natl. Acad. Sci. U.S.A.">
        <title>Obligate biotrophy features unraveled by the genomic analysis of rust fungi.</title>
        <authorList>
            <person name="Duplessis S."/>
            <person name="Cuomo C.A."/>
            <person name="Lin Y.-C."/>
            <person name="Aerts A."/>
            <person name="Tisserant E."/>
            <person name="Veneault-Fourrey C."/>
            <person name="Joly D.L."/>
            <person name="Hacquard S."/>
            <person name="Amselem J."/>
            <person name="Cantarel B.L."/>
            <person name="Chiu R."/>
            <person name="Coutinho P.M."/>
            <person name="Feau N."/>
            <person name="Field M."/>
            <person name="Frey P."/>
            <person name="Gelhaye E."/>
            <person name="Goldberg J."/>
            <person name="Grabherr M.G."/>
            <person name="Kodira C.D."/>
            <person name="Kohler A."/>
            <person name="Kuees U."/>
            <person name="Lindquist E.A."/>
            <person name="Lucas S.M."/>
            <person name="Mago R."/>
            <person name="Mauceli E."/>
            <person name="Morin E."/>
            <person name="Murat C."/>
            <person name="Pangilinan J.L."/>
            <person name="Park R."/>
            <person name="Pearson M."/>
            <person name="Quesneville H."/>
            <person name="Rouhier N."/>
            <person name="Sakthikumar S."/>
            <person name="Salamov A.A."/>
            <person name="Schmutz J."/>
            <person name="Selles B."/>
            <person name="Shapiro H."/>
            <person name="Tanguay P."/>
            <person name="Tuskan G.A."/>
            <person name="Henrissat B."/>
            <person name="Van de Peer Y."/>
            <person name="Rouze P."/>
            <person name="Ellis J.G."/>
            <person name="Dodds P.N."/>
            <person name="Schein J.E."/>
            <person name="Zhong S."/>
            <person name="Hamelin R.C."/>
            <person name="Grigoriev I.V."/>
            <person name="Szabo L.J."/>
            <person name="Martin F."/>
        </authorList>
    </citation>
    <scope>NUCLEOTIDE SEQUENCE [LARGE SCALE GENOMIC DNA]</scope>
    <source>
        <strain evidence="6">98AG31 / pathotype 3-4-7</strain>
    </source>
</reference>
<dbReference type="HOGENOM" id="CLU_046722_0_0_1"/>
<dbReference type="GO" id="GO:0005783">
    <property type="term" value="C:endoplasmic reticulum"/>
    <property type="evidence" value="ECO:0007669"/>
    <property type="project" value="TreeGrafter"/>
</dbReference>
<dbReference type="InterPro" id="IPR016024">
    <property type="entry name" value="ARM-type_fold"/>
</dbReference>
<dbReference type="RefSeq" id="XP_007416664.1">
    <property type="nucleotide sequence ID" value="XM_007416602.1"/>
</dbReference>
<keyword evidence="6" id="KW-1185">Reference proteome</keyword>
<sequence length="288" mass="31869">MPNPSAPKLNDLLHWAVENTTTNPNPTSPEPTSITAHPNDPQGPFEINFRPNLETNSNTSVVLKQEPIKKLDTSILDTILGRTDAIRIKELINVFENLEVQIEERIQAGEGLEELVQDLDNANDLEVLGVWPKLIKLLEEPNDQIQFYTCWIIGTSVQNNPKSQLAFLKYDPIPLILNVLNQSNDEETKAKSLYCLSSTLKHAPSSTHALSSFINSSGLESLNTILKGPSMNLRRKTVFLINSLAMQSDSILNSLRSHHLFKTLISSVSPTLGIPTGLNGEGLSQDED</sequence>
<name>F4S5Q1_MELLP</name>
<dbReference type="InterPro" id="IPR050693">
    <property type="entry name" value="Hsp70_NEF-Inhibitors"/>
</dbReference>
<evidence type="ECO:0000256" key="1">
    <source>
        <dbReference type="ARBA" id="ARBA00011045"/>
    </source>
</evidence>
<dbReference type="InterPro" id="IPR011989">
    <property type="entry name" value="ARM-like"/>
</dbReference>
<dbReference type="EMBL" id="GL883151">
    <property type="protein sequence ID" value="EGG00066.1"/>
    <property type="molecule type" value="Genomic_DNA"/>
</dbReference>
<dbReference type="KEGG" id="mlr:MELLADRAFT_79345"/>
<dbReference type="Proteomes" id="UP000001072">
    <property type="component" value="Unassembled WGS sequence"/>
</dbReference>
<gene>
    <name evidence="5" type="ORF">MELLADRAFT_79345</name>
</gene>
<dbReference type="Gene3D" id="1.25.10.10">
    <property type="entry name" value="Leucine-rich Repeat Variant"/>
    <property type="match status" value="1"/>
</dbReference>
<dbReference type="PANTHER" id="PTHR19316">
    <property type="entry name" value="PROTEIN FOLDING REGULATOR"/>
    <property type="match status" value="1"/>
</dbReference>
<proteinExistence type="inferred from homology"/>
<keyword evidence="2" id="KW-0677">Repeat</keyword>
<dbReference type="VEuPathDB" id="FungiDB:MELLADRAFT_79345"/>
<dbReference type="OrthoDB" id="10250458at2759"/>
<dbReference type="SUPFAM" id="SSF48371">
    <property type="entry name" value="ARM repeat"/>
    <property type="match status" value="1"/>
</dbReference>
<feature type="region of interest" description="Disordered" evidence="3">
    <location>
        <begin position="19"/>
        <end position="43"/>
    </location>
</feature>
<organism evidence="6">
    <name type="scientific">Melampsora larici-populina (strain 98AG31 / pathotype 3-4-7)</name>
    <name type="common">Poplar leaf rust fungus</name>
    <dbReference type="NCBI Taxonomy" id="747676"/>
    <lineage>
        <taxon>Eukaryota</taxon>
        <taxon>Fungi</taxon>
        <taxon>Dikarya</taxon>
        <taxon>Basidiomycota</taxon>
        <taxon>Pucciniomycotina</taxon>
        <taxon>Pucciniomycetes</taxon>
        <taxon>Pucciniales</taxon>
        <taxon>Melampsoraceae</taxon>
        <taxon>Melampsora</taxon>
    </lineage>
</organism>
<protein>
    <recommendedName>
        <fullName evidence="4">Nucleotide exchange factor Fes1 domain-containing protein</fullName>
    </recommendedName>
</protein>
<evidence type="ECO:0000313" key="5">
    <source>
        <dbReference type="EMBL" id="EGG00066.1"/>
    </source>
</evidence>
<feature type="domain" description="Nucleotide exchange factor Fes1" evidence="4">
    <location>
        <begin position="9"/>
        <end position="125"/>
    </location>
</feature>
<accession>F4S5Q1</accession>
<comment type="similarity">
    <text evidence="1">Belongs to the FES1 family.</text>
</comment>
<dbReference type="GO" id="GO:0000774">
    <property type="term" value="F:adenyl-nucleotide exchange factor activity"/>
    <property type="evidence" value="ECO:0007669"/>
    <property type="project" value="TreeGrafter"/>
</dbReference>
<feature type="compositionally biased region" description="Low complexity" evidence="3">
    <location>
        <begin position="19"/>
        <end position="33"/>
    </location>
</feature>
<dbReference type="AlphaFoldDB" id="F4S5Q1"/>
<dbReference type="Pfam" id="PF08609">
    <property type="entry name" value="Fes1"/>
    <property type="match status" value="1"/>
</dbReference>
<dbReference type="FunCoup" id="F4S5Q1">
    <property type="interactions" value="326"/>
</dbReference>
<dbReference type="STRING" id="747676.F4S5Q1"/>
<dbReference type="InParanoid" id="F4S5Q1"/>
<dbReference type="PANTHER" id="PTHR19316:SF18">
    <property type="entry name" value="HSP70-BINDING PROTEIN 1"/>
    <property type="match status" value="1"/>
</dbReference>
<dbReference type="GeneID" id="18933255"/>
<evidence type="ECO:0000313" key="6">
    <source>
        <dbReference type="Proteomes" id="UP000001072"/>
    </source>
</evidence>
<evidence type="ECO:0000256" key="3">
    <source>
        <dbReference type="SAM" id="MobiDB-lite"/>
    </source>
</evidence>
<evidence type="ECO:0000259" key="4">
    <source>
        <dbReference type="Pfam" id="PF08609"/>
    </source>
</evidence>
<dbReference type="eggNOG" id="KOG2160">
    <property type="taxonomic scope" value="Eukaryota"/>
</dbReference>